<reference evidence="6" key="1">
    <citation type="journal article" date="2019" name="Int. J. Syst. Evol. Microbiol.">
        <title>The Global Catalogue of Microorganisms (GCM) 10K type strain sequencing project: providing services to taxonomists for standard genome sequencing and annotation.</title>
        <authorList>
            <consortium name="The Broad Institute Genomics Platform"/>
            <consortium name="The Broad Institute Genome Sequencing Center for Infectious Disease"/>
            <person name="Wu L."/>
            <person name="Ma J."/>
        </authorList>
    </citation>
    <scope>NUCLEOTIDE SEQUENCE [LARGE SCALE GENOMIC DNA]</scope>
    <source>
        <strain evidence="6">JCM 17688</strain>
    </source>
</reference>
<organism evidence="5 6">
    <name type="scientific">Tsukamurella soli</name>
    <dbReference type="NCBI Taxonomy" id="644556"/>
    <lineage>
        <taxon>Bacteria</taxon>
        <taxon>Bacillati</taxon>
        <taxon>Actinomycetota</taxon>
        <taxon>Actinomycetes</taxon>
        <taxon>Mycobacteriales</taxon>
        <taxon>Tsukamurellaceae</taxon>
        <taxon>Tsukamurella</taxon>
    </lineage>
</organism>
<evidence type="ECO:0000256" key="4">
    <source>
        <dbReference type="SAM" id="MobiDB-lite"/>
    </source>
</evidence>
<protein>
    <submittedName>
        <fullName evidence="5">Aldolase/citrate lyase family protein</fullName>
    </submittedName>
</protein>
<dbReference type="GO" id="GO:0016829">
    <property type="term" value="F:lyase activity"/>
    <property type="evidence" value="ECO:0007669"/>
    <property type="project" value="UniProtKB-KW"/>
</dbReference>
<evidence type="ECO:0000256" key="1">
    <source>
        <dbReference type="ARBA" id="ARBA00001946"/>
    </source>
</evidence>
<feature type="compositionally biased region" description="Basic and acidic residues" evidence="4">
    <location>
        <begin position="1"/>
        <end position="15"/>
    </location>
</feature>
<dbReference type="PANTHER" id="PTHR32308:SF10">
    <property type="entry name" value="CITRATE LYASE SUBUNIT BETA"/>
    <property type="match status" value="1"/>
</dbReference>
<dbReference type="Gene3D" id="3.20.20.60">
    <property type="entry name" value="Phosphoenolpyruvate-binding domains"/>
    <property type="match status" value="1"/>
</dbReference>
<keyword evidence="5" id="KW-0456">Lyase</keyword>
<evidence type="ECO:0000256" key="3">
    <source>
        <dbReference type="ARBA" id="ARBA00022842"/>
    </source>
</evidence>
<keyword evidence="2" id="KW-0479">Metal-binding</keyword>
<keyword evidence="3" id="KW-0460">Magnesium</keyword>
<name>A0ABP8JPJ6_9ACTN</name>
<dbReference type="InterPro" id="IPR040442">
    <property type="entry name" value="Pyrv_kinase-like_dom_sf"/>
</dbReference>
<dbReference type="SUPFAM" id="SSF51621">
    <property type="entry name" value="Phosphoenolpyruvate/pyruvate domain"/>
    <property type="match status" value="1"/>
</dbReference>
<evidence type="ECO:0000313" key="5">
    <source>
        <dbReference type="EMBL" id="GAA4394029.1"/>
    </source>
</evidence>
<proteinExistence type="predicted"/>
<dbReference type="InterPro" id="IPR015813">
    <property type="entry name" value="Pyrv/PenolPyrv_kinase-like_dom"/>
</dbReference>
<sequence>MIEDRRVAEIRDTAPDRSPASGPRARVPQRGYARIEEILGSVDRALAEQFPGDRRAPQPIHTAYIGAADATVETPDRWGAAALALLEEHADTVAGLAPDVDLTAVRAALAGRPIRDLRLDFEDGYGFRGDAAEDRDAIAAGRTLAGLAAAPTAPTSLGIRAKGLGPVERARGFRTLELVLSAAGGVPPGFVFTVPKLRAAQQVHAVVALCEEIERAHGLPERSLRFELQIESPQAIVGPDGGATVARAIHLAAGRCRGLHYGTYDYSAACGIAGRYQSLDHPVADHAKAVMLAAAAQTGVWVCDGSTQVTPVGTDEQVRAALQRHFRLVTRALERGFYQGWDMHPGHLVTRYAATFAFFRAALEPAVTRLAAYLDRLGGPIVDEPATAEALAAVLLRGVDCGAFAEADVVAIAPACTVSVLRRVVARRPSM</sequence>
<dbReference type="EMBL" id="BAABFR010000035">
    <property type="protein sequence ID" value="GAA4394029.1"/>
    <property type="molecule type" value="Genomic_DNA"/>
</dbReference>
<dbReference type="PANTHER" id="PTHR32308">
    <property type="entry name" value="LYASE BETA SUBUNIT, PUTATIVE (AFU_ORTHOLOGUE AFUA_4G13030)-RELATED"/>
    <property type="match status" value="1"/>
</dbReference>
<evidence type="ECO:0000256" key="2">
    <source>
        <dbReference type="ARBA" id="ARBA00022723"/>
    </source>
</evidence>
<dbReference type="Proteomes" id="UP001500635">
    <property type="component" value="Unassembled WGS sequence"/>
</dbReference>
<feature type="region of interest" description="Disordered" evidence="4">
    <location>
        <begin position="1"/>
        <end position="27"/>
    </location>
</feature>
<dbReference type="RefSeq" id="WP_344996109.1">
    <property type="nucleotide sequence ID" value="NZ_BAABFR010000035.1"/>
</dbReference>
<gene>
    <name evidence="5" type="ORF">GCM10023147_25390</name>
</gene>
<dbReference type="Pfam" id="PF22484">
    <property type="entry name" value="DUF6986"/>
    <property type="match status" value="1"/>
</dbReference>
<comment type="caution">
    <text evidence="5">The sequence shown here is derived from an EMBL/GenBank/DDBJ whole genome shotgun (WGS) entry which is preliminary data.</text>
</comment>
<evidence type="ECO:0000313" key="6">
    <source>
        <dbReference type="Proteomes" id="UP001500635"/>
    </source>
</evidence>
<dbReference type="InterPro" id="IPR054255">
    <property type="entry name" value="DUF6986"/>
</dbReference>
<keyword evidence="6" id="KW-1185">Reference proteome</keyword>
<comment type="cofactor">
    <cofactor evidence="1">
        <name>Mg(2+)</name>
        <dbReference type="ChEBI" id="CHEBI:18420"/>
    </cofactor>
</comment>
<accession>A0ABP8JPJ6</accession>